<dbReference type="EMBL" id="CAXDID020000103">
    <property type="protein sequence ID" value="CAL6026939.1"/>
    <property type="molecule type" value="Genomic_DNA"/>
</dbReference>
<evidence type="ECO:0000313" key="4">
    <source>
        <dbReference type="EMBL" id="CAL6026939.1"/>
    </source>
</evidence>
<protein>
    <submittedName>
        <fullName evidence="2">Sperm-tail PG-rich repeat</fullName>
    </submittedName>
    <submittedName>
        <fullName evidence="3">Sperm-tail_PG-rich repeat</fullName>
    </submittedName>
</protein>
<gene>
    <name evidence="2" type="ORF">HINF_LOCUS12983</name>
    <name evidence="3" type="ORF">HINF_LOCUS20761</name>
    <name evidence="4" type="ORF">HINF_LOCUS31085</name>
</gene>
<name>A0AA86NTV9_9EUKA</name>
<reference evidence="2" key="1">
    <citation type="submission" date="2023-06" db="EMBL/GenBank/DDBJ databases">
        <authorList>
            <person name="Kurt Z."/>
        </authorList>
    </citation>
    <scope>NUCLEOTIDE SEQUENCE</scope>
</reference>
<keyword evidence="5" id="KW-1185">Reference proteome</keyword>
<evidence type="ECO:0000313" key="3">
    <source>
        <dbReference type="EMBL" id="CAL6007697.1"/>
    </source>
</evidence>
<comment type="caution">
    <text evidence="2">The sequence shown here is derived from an EMBL/GenBank/DDBJ whole genome shotgun (WGS) entry which is preliminary data.</text>
</comment>
<accession>A0AA86NTV9</accession>
<feature type="compositionally biased region" description="Basic and acidic residues" evidence="1">
    <location>
        <begin position="12"/>
        <end position="23"/>
    </location>
</feature>
<reference evidence="3 5" key="2">
    <citation type="submission" date="2024-07" db="EMBL/GenBank/DDBJ databases">
        <authorList>
            <person name="Akdeniz Z."/>
        </authorList>
    </citation>
    <scope>NUCLEOTIDE SEQUENCE [LARGE SCALE GENOMIC DNA]</scope>
</reference>
<dbReference type="EMBL" id="CAXDID020000056">
    <property type="protein sequence ID" value="CAL6007697.1"/>
    <property type="molecule type" value="Genomic_DNA"/>
</dbReference>
<dbReference type="Proteomes" id="UP001642409">
    <property type="component" value="Unassembled WGS sequence"/>
</dbReference>
<proteinExistence type="predicted"/>
<organism evidence="2">
    <name type="scientific">Hexamita inflata</name>
    <dbReference type="NCBI Taxonomy" id="28002"/>
    <lineage>
        <taxon>Eukaryota</taxon>
        <taxon>Metamonada</taxon>
        <taxon>Diplomonadida</taxon>
        <taxon>Hexamitidae</taxon>
        <taxon>Hexamitinae</taxon>
        <taxon>Hexamita</taxon>
    </lineage>
</organism>
<evidence type="ECO:0000313" key="2">
    <source>
        <dbReference type="EMBL" id="CAI9925338.1"/>
    </source>
</evidence>
<feature type="region of interest" description="Disordered" evidence="1">
    <location>
        <begin position="1"/>
        <end position="32"/>
    </location>
</feature>
<dbReference type="AlphaFoldDB" id="A0AA86NTV9"/>
<dbReference type="EMBL" id="CATOUU010000341">
    <property type="protein sequence ID" value="CAI9925338.1"/>
    <property type="molecule type" value="Genomic_DNA"/>
</dbReference>
<sequence length="250" mass="28866">MTSMLQFASERQPFKQSKDDRNKAGPGEYTPKLGTIVEKKPYKFFDKKQIANQAIEQFMPGDQTTVSRVNIEQTNPEALSYYPKDQSIKKAVSCPKTERYAYKTLNWLQTEQKEEGTYFVSKKQFKKQTICAISRGLLKQRRKQNQFSDIIEQNKIHPTPTTYDKQYTQVLKSLPELSFSKLQRFQTVKSEIPGPGSYKLKQISKPKYVGSNVLRKDREITLPNFGLSKTPGPGSYTNVKTDRFGSKSYW</sequence>
<evidence type="ECO:0000256" key="1">
    <source>
        <dbReference type="SAM" id="MobiDB-lite"/>
    </source>
</evidence>
<evidence type="ECO:0000313" key="5">
    <source>
        <dbReference type="Proteomes" id="UP001642409"/>
    </source>
</evidence>